<evidence type="ECO:0000313" key="3">
    <source>
        <dbReference type="EMBL" id="OKH46565.1"/>
    </source>
</evidence>
<keyword evidence="4" id="KW-1185">Reference proteome</keyword>
<dbReference type="InterPro" id="IPR036366">
    <property type="entry name" value="PGBDSf"/>
</dbReference>
<feature type="region of interest" description="Disordered" evidence="1">
    <location>
        <begin position="120"/>
        <end position="162"/>
    </location>
</feature>
<evidence type="ECO:0000256" key="1">
    <source>
        <dbReference type="SAM" id="MobiDB-lite"/>
    </source>
</evidence>
<name>A0A1U7J310_9CYAN</name>
<dbReference type="EMBL" id="MRCG01000012">
    <property type="protein sequence ID" value="OKH46565.1"/>
    <property type="molecule type" value="Genomic_DNA"/>
</dbReference>
<dbReference type="Gene3D" id="1.10.101.10">
    <property type="entry name" value="PGBD-like superfamily/PGBD"/>
    <property type="match status" value="1"/>
</dbReference>
<reference evidence="3 4" key="1">
    <citation type="submission" date="2016-11" db="EMBL/GenBank/DDBJ databases">
        <title>Draft Genome Sequences of Nine Cyanobacterial Strains from Diverse Habitats.</title>
        <authorList>
            <person name="Zhu T."/>
            <person name="Hou S."/>
            <person name="Lu X."/>
            <person name="Hess W.R."/>
        </authorList>
    </citation>
    <scope>NUCLEOTIDE SEQUENCE [LARGE SCALE GENOMIC DNA]</scope>
    <source>
        <strain evidence="3 4">NIES-30</strain>
    </source>
</reference>
<dbReference type="SUPFAM" id="SSF47090">
    <property type="entry name" value="PGBD-like"/>
    <property type="match status" value="1"/>
</dbReference>
<dbReference type="InterPro" id="IPR002477">
    <property type="entry name" value="Peptidoglycan-bd-like"/>
</dbReference>
<gene>
    <name evidence="3" type="ORF">NIES30_15810</name>
</gene>
<dbReference type="Proteomes" id="UP000185557">
    <property type="component" value="Unassembled WGS sequence"/>
</dbReference>
<dbReference type="STRING" id="549789.NIES30_15810"/>
<dbReference type="AlphaFoldDB" id="A0A1U7J310"/>
<protein>
    <recommendedName>
        <fullName evidence="2">Peptidoglycan binding-like domain-containing protein</fullName>
    </recommendedName>
</protein>
<dbReference type="RefSeq" id="WP_073609396.1">
    <property type="nucleotide sequence ID" value="NZ_MRCG01000012.1"/>
</dbReference>
<dbReference type="InterPro" id="IPR036365">
    <property type="entry name" value="PGBD-like_sf"/>
</dbReference>
<comment type="caution">
    <text evidence="3">The sequence shown here is derived from an EMBL/GenBank/DDBJ whole genome shotgun (WGS) entry which is preliminary data.</text>
</comment>
<organism evidence="3 4">
    <name type="scientific">Phormidium tenue NIES-30</name>
    <dbReference type="NCBI Taxonomy" id="549789"/>
    <lineage>
        <taxon>Bacteria</taxon>
        <taxon>Bacillati</taxon>
        <taxon>Cyanobacteriota</taxon>
        <taxon>Cyanophyceae</taxon>
        <taxon>Oscillatoriophycideae</taxon>
        <taxon>Oscillatoriales</taxon>
        <taxon>Oscillatoriaceae</taxon>
        <taxon>Phormidium</taxon>
    </lineage>
</organism>
<accession>A0A1U7J310</accession>
<evidence type="ECO:0000259" key="2">
    <source>
        <dbReference type="Pfam" id="PF01471"/>
    </source>
</evidence>
<sequence>MGESLTQQIPGIADADCLALVQEYCRLAARPSLSDAESQRLDELLALAEDDGRLDFWINEADHFIDHAIGLGSATRVYASVNENLKARLRELLDLTHTAHPGDKALELIEELDESLAEGTRQVQQQLAKRGYDPGPVDGVAGPKTQRALRDFQRSKDSGRRP</sequence>
<proteinExistence type="predicted"/>
<dbReference type="Pfam" id="PF01471">
    <property type="entry name" value="PG_binding_1"/>
    <property type="match status" value="1"/>
</dbReference>
<feature type="domain" description="Peptidoglycan binding-like" evidence="2">
    <location>
        <begin position="119"/>
        <end position="155"/>
    </location>
</feature>
<dbReference type="OrthoDB" id="9787225at2"/>
<feature type="compositionally biased region" description="Basic and acidic residues" evidence="1">
    <location>
        <begin position="148"/>
        <end position="162"/>
    </location>
</feature>
<evidence type="ECO:0000313" key="4">
    <source>
        <dbReference type="Proteomes" id="UP000185557"/>
    </source>
</evidence>